<dbReference type="EMBL" id="AP005352">
    <property type="protein sequence ID" value="BAC97782.1"/>
    <property type="molecule type" value="Genomic_DNA"/>
</dbReference>
<evidence type="ECO:0000313" key="2">
    <source>
        <dbReference type="Proteomes" id="UP000002675"/>
    </source>
</evidence>
<organism evidence="1 2">
    <name type="scientific">Vibrio vulnificus (strain YJ016)</name>
    <dbReference type="NCBI Taxonomy" id="196600"/>
    <lineage>
        <taxon>Bacteria</taxon>
        <taxon>Pseudomonadati</taxon>
        <taxon>Pseudomonadota</taxon>
        <taxon>Gammaproteobacteria</taxon>
        <taxon>Vibrionales</taxon>
        <taxon>Vibrionaceae</taxon>
        <taxon>Vibrio</taxon>
    </lineage>
</organism>
<sequence>MANLLNQEQEPDMIHLNPRALCRLIWTTIMRIFVSHPRWCVKGLIFVIDLLRDDK</sequence>
<keyword evidence="1" id="KW-0614">Plasmid</keyword>
<accession>Q7MBI4</accession>
<gene>
    <name evidence="1" type="ordered locus">VVP59</name>
</gene>
<dbReference type="Proteomes" id="UP000002675">
    <property type="component" value="Plasmid pYJ016"/>
</dbReference>
<proteinExistence type="predicted"/>
<dbReference type="KEGG" id="vvy:VVP59"/>
<dbReference type="AlphaFoldDB" id="Q7MBI4"/>
<geneLocation type="plasmid" evidence="1 2">
    <name>pYJ016</name>
</geneLocation>
<evidence type="ECO:0000313" key="1">
    <source>
        <dbReference type="EMBL" id="BAC97782.1"/>
    </source>
</evidence>
<dbReference type="HOGENOM" id="CLU_3031319_0_0_6"/>
<name>Q7MBI4_VIBVY</name>
<reference evidence="1 2" key="1">
    <citation type="journal article" date="2003" name="Genome Res.">
        <title>Comparative genome analysis of Vibrio vulnificus, a marine pathogen.</title>
        <authorList>
            <person name="Chen C.Y."/>
            <person name="Wu K.M."/>
            <person name="Chang Y.C."/>
            <person name="Chang C.H."/>
            <person name="Tsai H.C."/>
            <person name="Liao T.L."/>
            <person name="Liu Y.M."/>
            <person name="Chen H.J."/>
            <person name="Shen A.B."/>
            <person name="Li J.C."/>
            <person name="Su T.L."/>
            <person name="Shao C.P."/>
            <person name="Lee C.T."/>
            <person name="Hor L.I."/>
            <person name="Tsai S.F."/>
        </authorList>
    </citation>
    <scope>NUCLEOTIDE SEQUENCE [LARGE SCALE GENOMIC DNA]</scope>
    <source>
        <strain evidence="1 2">YJ016</strain>
        <plasmid evidence="1">pYJ016</plasmid>
    </source>
</reference>
<protein>
    <submittedName>
        <fullName evidence="1">Uncharacterized protein</fullName>
    </submittedName>
</protein>